<comment type="caution">
    <text evidence="1">The sequence shown here is derived from an EMBL/GenBank/DDBJ whole genome shotgun (WGS) entry which is preliminary data.</text>
</comment>
<evidence type="ECO:0000313" key="1">
    <source>
        <dbReference type="EMBL" id="CAH2267882.1"/>
    </source>
</evidence>
<evidence type="ECO:0000313" key="2">
    <source>
        <dbReference type="Proteomes" id="UP000838756"/>
    </source>
</evidence>
<protein>
    <submittedName>
        <fullName evidence="1">Jg13013 protein</fullName>
    </submittedName>
</protein>
<dbReference type="EMBL" id="CAKXAJ010026405">
    <property type="protein sequence ID" value="CAH2267882.1"/>
    <property type="molecule type" value="Genomic_DNA"/>
</dbReference>
<name>A0A8S4SPM8_9NEOP</name>
<sequence>MIKFKRVGKEIHRQQVEMPERNIDVCSQNKISVFVTQAKLHSLQHRRNVACLAVFFRIYFGECAQELHSLVPPAPFFYRTTRRRERWHPYVVDTQATRTKRYSFTVLIRTAKFLNALPALVFPDSCYLNAFKARVNRHILGKRAPP</sequence>
<proteinExistence type="predicted"/>
<organism evidence="1 2">
    <name type="scientific">Pararge aegeria aegeria</name>
    <dbReference type="NCBI Taxonomy" id="348720"/>
    <lineage>
        <taxon>Eukaryota</taxon>
        <taxon>Metazoa</taxon>
        <taxon>Ecdysozoa</taxon>
        <taxon>Arthropoda</taxon>
        <taxon>Hexapoda</taxon>
        <taxon>Insecta</taxon>
        <taxon>Pterygota</taxon>
        <taxon>Neoptera</taxon>
        <taxon>Endopterygota</taxon>
        <taxon>Lepidoptera</taxon>
        <taxon>Glossata</taxon>
        <taxon>Ditrysia</taxon>
        <taxon>Papilionoidea</taxon>
        <taxon>Nymphalidae</taxon>
        <taxon>Satyrinae</taxon>
        <taxon>Satyrini</taxon>
        <taxon>Parargina</taxon>
        <taxon>Pararge</taxon>
    </lineage>
</organism>
<reference evidence="1" key="1">
    <citation type="submission" date="2022-03" db="EMBL/GenBank/DDBJ databases">
        <authorList>
            <person name="Lindestad O."/>
        </authorList>
    </citation>
    <scope>NUCLEOTIDE SEQUENCE</scope>
</reference>
<dbReference type="AlphaFoldDB" id="A0A8S4SPM8"/>
<accession>A0A8S4SPM8</accession>
<dbReference type="OrthoDB" id="7480422at2759"/>
<gene>
    <name evidence="1" type="primary">jg13013</name>
    <name evidence="1" type="ORF">PAEG_LOCUS26363</name>
</gene>
<dbReference type="Proteomes" id="UP000838756">
    <property type="component" value="Unassembled WGS sequence"/>
</dbReference>
<keyword evidence="2" id="KW-1185">Reference proteome</keyword>